<evidence type="ECO:0000313" key="3">
    <source>
        <dbReference type="Proteomes" id="UP001176941"/>
    </source>
</evidence>
<protein>
    <submittedName>
        <fullName evidence="2">Uncharacterized protein</fullName>
    </submittedName>
</protein>
<name>A0ABN8YRX5_RANTA</name>
<accession>A0ABN8YRX5</accession>
<feature type="region of interest" description="Disordered" evidence="1">
    <location>
        <begin position="1"/>
        <end position="32"/>
    </location>
</feature>
<organism evidence="2 3">
    <name type="scientific">Rangifer tarandus platyrhynchus</name>
    <name type="common">Svalbard reindeer</name>
    <dbReference type="NCBI Taxonomy" id="3082113"/>
    <lineage>
        <taxon>Eukaryota</taxon>
        <taxon>Metazoa</taxon>
        <taxon>Chordata</taxon>
        <taxon>Craniata</taxon>
        <taxon>Vertebrata</taxon>
        <taxon>Euteleostomi</taxon>
        <taxon>Mammalia</taxon>
        <taxon>Eutheria</taxon>
        <taxon>Laurasiatheria</taxon>
        <taxon>Artiodactyla</taxon>
        <taxon>Ruminantia</taxon>
        <taxon>Pecora</taxon>
        <taxon>Cervidae</taxon>
        <taxon>Odocoileinae</taxon>
        <taxon>Rangifer</taxon>
    </lineage>
</organism>
<sequence>MQAYGHPTAQAGAGPVLPRLTPRGHRAPSLGHAQIPAQEAENWDLGPELLPPLPNPPYTQCFIDPLLPGPRDTLGPLHFESCSLEGPCPSWKPQYRVRPRAS</sequence>
<gene>
    <name evidence="2" type="ORF">MRATA1EN1_LOCUS12758</name>
</gene>
<reference evidence="2" key="1">
    <citation type="submission" date="2023-04" db="EMBL/GenBank/DDBJ databases">
        <authorList>
            <consortium name="ELIXIR-Norway"/>
        </authorList>
    </citation>
    <scope>NUCLEOTIDE SEQUENCE [LARGE SCALE GENOMIC DNA]</scope>
</reference>
<proteinExistence type="predicted"/>
<keyword evidence="3" id="KW-1185">Reference proteome</keyword>
<dbReference type="Proteomes" id="UP001176941">
    <property type="component" value="Chromosome 21"/>
</dbReference>
<dbReference type="EMBL" id="OX459957">
    <property type="protein sequence ID" value="CAI9163796.1"/>
    <property type="molecule type" value="Genomic_DNA"/>
</dbReference>
<evidence type="ECO:0000313" key="2">
    <source>
        <dbReference type="EMBL" id="CAI9163796.1"/>
    </source>
</evidence>
<evidence type="ECO:0000256" key="1">
    <source>
        <dbReference type="SAM" id="MobiDB-lite"/>
    </source>
</evidence>